<organism evidence="5 6">
    <name type="scientific">Massilia aurea</name>
    <dbReference type="NCBI Taxonomy" id="373040"/>
    <lineage>
        <taxon>Bacteria</taxon>
        <taxon>Pseudomonadati</taxon>
        <taxon>Pseudomonadota</taxon>
        <taxon>Betaproteobacteria</taxon>
        <taxon>Burkholderiales</taxon>
        <taxon>Oxalobacteraceae</taxon>
        <taxon>Telluria group</taxon>
        <taxon>Massilia</taxon>
    </lineage>
</organism>
<dbReference type="PANTHER" id="PTHR47506:SF1">
    <property type="entry name" value="HTH-TYPE TRANSCRIPTIONAL REGULATOR YJDC"/>
    <property type="match status" value="1"/>
</dbReference>
<dbReference type="AlphaFoldDB" id="A0A7X0CF95"/>
<keyword evidence="2" id="KW-0805">Transcription regulation</keyword>
<protein>
    <submittedName>
        <fullName evidence="5">TetR/AcrR family acrAB operon transcriptional repressor</fullName>
    </submittedName>
</protein>
<keyword evidence="1" id="KW-0678">Repressor</keyword>
<dbReference type="EMBL" id="JACHBX010000003">
    <property type="protein sequence ID" value="MBB6135011.1"/>
    <property type="molecule type" value="Genomic_DNA"/>
</dbReference>
<dbReference type="SUPFAM" id="SSF48498">
    <property type="entry name" value="Tetracyclin repressor-like, C-terminal domain"/>
    <property type="match status" value="1"/>
</dbReference>
<dbReference type="InterPro" id="IPR036271">
    <property type="entry name" value="Tet_transcr_reg_TetR-rel_C_sf"/>
</dbReference>
<evidence type="ECO:0000259" key="4">
    <source>
        <dbReference type="Pfam" id="PF08361"/>
    </source>
</evidence>
<dbReference type="GO" id="GO:0003677">
    <property type="term" value="F:DNA binding"/>
    <property type="evidence" value="ECO:0007669"/>
    <property type="project" value="InterPro"/>
</dbReference>
<accession>A0A7X0CF95</accession>
<dbReference type="InterPro" id="IPR013572">
    <property type="entry name" value="Tscrpt_reg_MAATS_C"/>
</dbReference>
<evidence type="ECO:0000256" key="3">
    <source>
        <dbReference type="ARBA" id="ARBA00023163"/>
    </source>
</evidence>
<comment type="caution">
    <text evidence="5">The sequence shown here is derived from an EMBL/GenBank/DDBJ whole genome shotgun (WGS) entry which is preliminary data.</text>
</comment>
<evidence type="ECO:0000256" key="2">
    <source>
        <dbReference type="ARBA" id="ARBA00023015"/>
    </source>
</evidence>
<dbReference type="Pfam" id="PF08361">
    <property type="entry name" value="TetR_C_2"/>
    <property type="match status" value="1"/>
</dbReference>
<evidence type="ECO:0000256" key="1">
    <source>
        <dbReference type="ARBA" id="ARBA00022491"/>
    </source>
</evidence>
<feature type="domain" description="Transcription regulator MAATS C-terminal" evidence="4">
    <location>
        <begin position="42"/>
        <end position="158"/>
    </location>
</feature>
<evidence type="ECO:0000313" key="5">
    <source>
        <dbReference type="EMBL" id="MBB6135011.1"/>
    </source>
</evidence>
<reference evidence="5 6" key="1">
    <citation type="submission" date="2020-08" db="EMBL/GenBank/DDBJ databases">
        <title>The Agave Microbiome: Exploring the role of microbial communities in plant adaptations to desert environments.</title>
        <authorList>
            <person name="Partida-Martinez L.P."/>
        </authorList>
    </citation>
    <scope>NUCLEOTIDE SEQUENCE [LARGE SCALE GENOMIC DNA]</scope>
    <source>
        <strain evidence="5 6">AT3.2</strain>
    </source>
</reference>
<evidence type="ECO:0000313" key="6">
    <source>
        <dbReference type="Proteomes" id="UP000540787"/>
    </source>
</evidence>
<dbReference type="Proteomes" id="UP000540787">
    <property type="component" value="Unassembled WGS sequence"/>
</dbReference>
<sequence>MTRGAIYWHFVDKGAVFSAMMERATMPMDAAVKLAGERADTDPLQSLRNEMLAVLQIVEGDEKARRVFEIATLKTEFTDEVDSARAHKRESVARWRGRLQDQFTQAVADGTLPATVDPRKASMSVWVMLDGLIRNWIFEPGAFELVDLGAELIDTYMAGLRAR</sequence>
<keyword evidence="3" id="KW-0804">Transcription</keyword>
<dbReference type="PANTHER" id="PTHR47506">
    <property type="entry name" value="TRANSCRIPTIONAL REGULATORY PROTEIN"/>
    <property type="match status" value="1"/>
</dbReference>
<name>A0A7X0CF95_9BURK</name>
<gene>
    <name evidence="5" type="ORF">HD842_003169</name>
</gene>
<dbReference type="Gene3D" id="1.10.357.10">
    <property type="entry name" value="Tetracycline Repressor, domain 2"/>
    <property type="match status" value="1"/>
</dbReference>
<proteinExistence type="predicted"/>
<keyword evidence="6" id="KW-1185">Reference proteome</keyword>